<feature type="region of interest" description="Disordered" evidence="2">
    <location>
        <begin position="30"/>
        <end position="52"/>
    </location>
</feature>
<feature type="domain" description="Acyl-CoA dehydrogenase/oxidase C-terminal" evidence="3">
    <location>
        <begin position="65"/>
        <end position="112"/>
    </location>
</feature>
<dbReference type="InterPro" id="IPR009075">
    <property type="entry name" value="AcylCo_DH/oxidase_C"/>
</dbReference>
<name>A0A1L9BIY2_9BACT</name>
<keyword evidence="5" id="KW-1185">Reference proteome</keyword>
<sequence length="144" mass="16212">MELEATASKEPMKQRPSGVDWAQVLSSLKRGQSRGRRRRAQPLPRRWRSRRRSAHPVWTLAGLLKRTFALAILFFGGMGYIEETHIARAWRDIRLITIGGGTSEVMKEILSKMSGFLTASHRGAPGGWGTDALAPMHPRRRGRP</sequence>
<accession>A0A1L9BIY2</accession>
<reference evidence="4 5" key="2">
    <citation type="submission" date="2016-12" db="EMBL/GenBank/DDBJ databases">
        <title>Draft Genome Sequence of Cystobacter ferrugineus Strain Cbfe23.</title>
        <authorList>
            <person name="Akbar S."/>
            <person name="Dowd S.E."/>
            <person name="Stevens D.C."/>
        </authorList>
    </citation>
    <scope>NUCLEOTIDE SEQUENCE [LARGE SCALE GENOMIC DNA]</scope>
    <source>
        <strain evidence="4 5">Cbfe23</strain>
    </source>
</reference>
<proteinExistence type="predicted"/>
<evidence type="ECO:0000313" key="4">
    <source>
        <dbReference type="EMBL" id="OJH42175.1"/>
    </source>
</evidence>
<dbReference type="EMBL" id="MPIN01000001">
    <property type="protein sequence ID" value="OJH42175.1"/>
    <property type="molecule type" value="Genomic_DNA"/>
</dbReference>
<dbReference type="GO" id="GO:0016627">
    <property type="term" value="F:oxidoreductase activity, acting on the CH-CH group of donors"/>
    <property type="evidence" value="ECO:0007669"/>
    <property type="project" value="InterPro"/>
</dbReference>
<dbReference type="Pfam" id="PF00441">
    <property type="entry name" value="Acyl-CoA_dh_1"/>
    <property type="match status" value="1"/>
</dbReference>
<gene>
    <name evidence="4" type="ORF">BON30_02880</name>
</gene>
<evidence type="ECO:0000256" key="1">
    <source>
        <dbReference type="ARBA" id="ARBA00022630"/>
    </source>
</evidence>
<evidence type="ECO:0000256" key="2">
    <source>
        <dbReference type="SAM" id="MobiDB-lite"/>
    </source>
</evidence>
<dbReference type="InterPro" id="IPR036250">
    <property type="entry name" value="AcylCo_DH-like_C"/>
</dbReference>
<dbReference type="SUPFAM" id="SSF47203">
    <property type="entry name" value="Acyl-CoA dehydrogenase C-terminal domain-like"/>
    <property type="match status" value="1"/>
</dbReference>
<reference evidence="5" key="1">
    <citation type="submission" date="2016-11" db="EMBL/GenBank/DDBJ databases">
        <authorList>
            <person name="Shukria A."/>
            <person name="Stevens D.C."/>
        </authorList>
    </citation>
    <scope>NUCLEOTIDE SEQUENCE [LARGE SCALE GENOMIC DNA]</scope>
    <source>
        <strain evidence="5">Cbfe23</strain>
    </source>
</reference>
<protein>
    <recommendedName>
        <fullName evidence="3">Acyl-CoA dehydrogenase/oxidase C-terminal domain-containing protein</fullName>
    </recommendedName>
</protein>
<feature type="compositionally biased region" description="Basic residues" evidence="2">
    <location>
        <begin position="31"/>
        <end position="52"/>
    </location>
</feature>
<organism evidence="4 5">
    <name type="scientific">Cystobacter ferrugineus</name>
    <dbReference type="NCBI Taxonomy" id="83449"/>
    <lineage>
        <taxon>Bacteria</taxon>
        <taxon>Pseudomonadati</taxon>
        <taxon>Myxococcota</taxon>
        <taxon>Myxococcia</taxon>
        <taxon>Myxococcales</taxon>
        <taxon>Cystobacterineae</taxon>
        <taxon>Archangiaceae</taxon>
        <taxon>Cystobacter</taxon>
    </lineage>
</organism>
<dbReference type="Proteomes" id="UP000182229">
    <property type="component" value="Unassembled WGS sequence"/>
</dbReference>
<dbReference type="AlphaFoldDB" id="A0A1L9BIY2"/>
<dbReference type="STRING" id="83449.BON30_02880"/>
<evidence type="ECO:0000313" key="5">
    <source>
        <dbReference type="Proteomes" id="UP000182229"/>
    </source>
</evidence>
<dbReference type="Gene3D" id="1.20.140.10">
    <property type="entry name" value="Butyryl-CoA Dehydrogenase, subunit A, domain 3"/>
    <property type="match status" value="1"/>
</dbReference>
<keyword evidence="1" id="KW-0285">Flavoprotein</keyword>
<evidence type="ECO:0000259" key="3">
    <source>
        <dbReference type="Pfam" id="PF00441"/>
    </source>
</evidence>
<comment type="caution">
    <text evidence="4">The sequence shown here is derived from an EMBL/GenBank/DDBJ whole genome shotgun (WGS) entry which is preliminary data.</text>
</comment>